<protein>
    <submittedName>
        <fullName evidence="1">Uncharacterized protein</fullName>
    </submittedName>
</protein>
<keyword evidence="2" id="KW-1185">Reference proteome</keyword>
<dbReference type="Proteomes" id="UP000224080">
    <property type="component" value="Unassembled WGS sequence"/>
</dbReference>
<accession>A0A2B7XGM9</accession>
<comment type="caution">
    <text evidence="1">The sequence shown here is derived from an EMBL/GenBank/DDBJ whole genome shotgun (WGS) entry which is preliminary data.</text>
</comment>
<dbReference type="EMBL" id="PDNC01000012">
    <property type="protein sequence ID" value="PGH07862.1"/>
    <property type="molecule type" value="Genomic_DNA"/>
</dbReference>
<reference evidence="1 2" key="1">
    <citation type="submission" date="2017-10" db="EMBL/GenBank/DDBJ databases">
        <title>Comparative genomics in systemic dimorphic fungi from Ajellomycetaceae.</title>
        <authorList>
            <person name="Munoz J.F."/>
            <person name="Mcewen J.G."/>
            <person name="Clay O.K."/>
            <person name="Cuomo C.A."/>
        </authorList>
    </citation>
    <scope>NUCLEOTIDE SEQUENCE [LARGE SCALE GENOMIC DNA]</scope>
    <source>
        <strain evidence="1 2">UAMH130</strain>
    </source>
</reference>
<evidence type="ECO:0000313" key="1">
    <source>
        <dbReference type="EMBL" id="PGH07862.1"/>
    </source>
</evidence>
<name>A0A2B7XGM9_9EURO</name>
<evidence type="ECO:0000313" key="2">
    <source>
        <dbReference type="Proteomes" id="UP000224080"/>
    </source>
</evidence>
<organism evidence="1 2">
    <name type="scientific">Blastomyces parvus</name>
    <dbReference type="NCBI Taxonomy" id="2060905"/>
    <lineage>
        <taxon>Eukaryota</taxon>
        <taxon>Fungi</taxon>
        <taxon>Dikarya</taxon>
        <taxon>Ascomycota</taxon>
        <taxon>Pezizomycotina</taxon>
        <taxon>Eurotiomycetes</taxon>
        <taxon>Eurotiomycetidae</taxon>
        <taxon>Onygenales</taxon>
        <taxon>Ajellomycetaceae</taxon>
        <taxon>Blastomyces</taxon>
    </lineage>
</organism>
<proteinExistence type="predicted"/>
<sequence>MVQSSGQSAVDFFSRFEGPVRAISRLPASVRQPRLSPTPPLLCCSDAMDAATQIDEVARGPGPAK</sequence>
<gene>
    <name evidence="1" type="ORF">GX51_01572</name>
</gene>
<dbReference type="AlphaFoldDB" id="A0A2B7XGM9"/>